<sequence length="332" mass="35026">MKISTFGIALAAAALMQLIAFADTTDSIIINGTPAVGENFTVTVKIESDSDIGYLNSSLEYDDSVIEFTGGDAWGGGGLITLYSFPGEDSGVIDCVLNFTAVGEGDSSITLTNGYVFSTDGSVLAQPASSASVHVEGTAEDTPPDTNDSADVPDDTSAYENVPTDPTESEAVDDTTDIPQQTQLQQPVVQGYLIGLTCTAGELSPEFSYDTFEYTVNADSSCETADLNATAAAFSDTVTISGGGELDYGENILTATVTAEDGTVNTYTVKVIRAKDENGNKSDKNNSSKKDSTEDRYKKLLNPALAIILITLIVALFIVINWTMKLGKKKKK</sequence>
<proteinExistence type="predicted"/>
<dbReference type="SUPFAM" id="SSF49384">
    <property type="entry name" value="Carbohydrate-binding domain"/>
    <property type="match status" value="1"/>
</dbReference>
<dbReference type="Pfam" id="PF12733">
    <property type="entry name" value="Cadherin-like"/>
    <property type="match status" value="1"/>
</dbReference>
<dbReference type="AlphaFoldDB" id="A0A1H7FVH9"/>
<dbReference type="RefSeq" id="WP_074828820.1">
    <property type="nucleotide sequence ID" value="NZ_FOAT01000001.1"/>
</dbReference>
<feature type="transmembrane region" description="Helical" evidence="2">
    <location>
        <begin position="300"/>
        <end position="322"/>
    </location>
</feature>
<evidence type="ECO:0000256" key="1">
    <source>
        <dbReference type="SAM" id="MobiDB-lite"/>
    </source>
</evidence>
<keyword evidence="2" id="KW-0812">Transmembrane</keyword>
<reference evidence="5 6" key="1">
    <citation type="submission" date="2016-10" db="EMBL/GenBank/DDBJ databases">
        <authorList>
            <person name="de Groot N.N."/>
        </authorList>
    </citation>
    <scope>NUCLEOTIDE SEQUENCE [LARGE SCALE GENOMIC DNA]</scope>
    <source>
        <strain evidence="5 6">KH2T6</strain>
    </source>
</reference>
<dbReference type="EMBL" id="FOAT01000001">
    <property type="protein sequence ID" value="SEK28200.1"/>
    <property type="molecule type" value="Genomic_DNA"/>
</dbReference>
<accession>A0A1H7FVH9</accession>
<feature type="region of interest" description="Disordered" evidence="1">
    <location>
        <begin position="128"/>
        <end position="176"/>
    </location>
</feature>
<dbReference type="InterPro" id="IPR008965">
    <property type="entry name" value="CBM2/CBM3_carb-bd_dom_sf"/>
</dbReference>
<keyword evidence="2" id="KW-1133">Transmembrane helix</keyword>
<dbReference type="OrthoDB" id="1827802at2"/>
<feature type="chain" id="PRO_5010238417" evidence="3">
    <location>
        <begin position="23"/>
        <end position="332"/>
    </location>
</feature>
<dbReference type="GO" id="GO:0030246">
    <property type="term" value="F:carbohydrate binding"/>
    <property type="evidence" value="ECO:0007669"/>
    <property type="project" value="InterPro"/>
</dbReference>
<dbReference type="InterPro" id="IPR025883">
    <property type="entry name" value="Cadherin-like_domain"/>
</dbReference>
<evidence type="ECO:0000256" key="2">
    <source>
        <dbReference type="SAM" id="Phobius"/>
    </source>
</evidence>
<evidence type="ECO:0000313" key="5">
    <source>
        <dbReference type="EMBL" id="SEK28200.1"/>
    </source>
</evidence>
<name>A0A1H7FVH9_RUMAL</name>
<evidence type="ECO:0000256" key="3">
    <source>
        <dbReference type="SAM" id="SignalP"/>
    </source>
</evidence>
<organism evidence="5 6">
    <name type="scientific">Ruminococcus albus</name>
    <dbReference type="NCBI Taxonomy" id="1264"/>
    <lineage>
        <taxon>Bacteria</taxon>
        <taxon>Bacillati</taxon>
        <taxon>Bacillota</taxon>
        <taxon>Clostridia</taxon>
        <taxon>Eubacteriales</taxon>
        <taxon>Oscillospiraceae</taxon>
        <taxon>Ruminococcus</taxon>
    </lineage>
</organism>
<dbReference type="Proteomes" id="UP000186015">
    <property type="component" value="Unassembled WGS sequence"/>
</dbReference>
<evidence type="ECO:0000313" key="6">
    <source>
        <dbReference type="Proteomes" id="UP000186015"/>
    </source>
</evidence>
<evidence type="ECO:0000259" key="4">
    <source>
        <dbReference type="Pfam" id="PF12733"/>
    </source>
</evidence>
<keyword evidence="2" id="KW-0472">Membrane</keyword>
<protein>
    <submittedName>
        <fullName evidence="5">Cadherin-like beta sandwich domain-containing protein</fullName>
    </submittedName>
</protein>
<feature type="domain" description="Cadherin-like beta-sandwich-like" evidence="4">
    <location>
        <begin position="196"/>
        <end position="273"/>
    </location>
</feature>
<feature type="signal peptide" evidence="3">
    <location>
        <begin position="1"/>
        <end position="22"/>
    </location>
</feature>
<gene>
    <name evidence="5" type="ORF">SAMN05216469_101362</name>
</gene>
<feature type="compositionally biased region" description="Acidic residues" evidence="1">
    <location>
        <begin position="167"/>
        <end position="176"/>
    </location>
</feature>
<keyword evidence="3" id="KW-0732">Signal</keyword>